<sequence>MHGGRDGPSLATVTTVTSSDLLVDAFGRIRETVAAAVEDLSSEELAFRVDDSANSIAWLVWHLTRIQDDHIADAAGLEQVWTGQGWAERFGLPLPAADTG</sequence>
<organism evidence="1 2">
    <name type="scientific">Streptomyces crystallinus</name>
    <dbReference type="NCBI Taxonomy" id="68191"/>
    <lineage>
        <taxon>Bacteria</taxon>
        <taxon>Bacillati</taxon>
        <taxon>Actinomycetota</taxon>
        <taxon>Actinomycetes</taxon>
        <taxon>Kitasatosporales</taxon>
        <taxon>Streptomycetaceae</taxon>
        <taxon>Streptomyces</taxon>
    </lineage>
</organism>
<dbReference type="SUPFAM" id="SSF109854">
    <property type="entry name" value="DinB/YfiT-like putative metalloenzymes"/>
    <property type="match status" value="1"/>
</dbReference>
<gene>
    <name evidence="1" type="ORF">GCM10010394_27540</name>
</gene>
<protein>
    <submittedName>
        <fullName evidence="1">Uncharacterized protein</fullName>
    </submittedName>
</protein>
<accession>A0ABN1FRS3</accession>
<reference evidence="2" key="1">
    <citation type="journal article" date="2019" name="Int. J. Syst. Evol. Microbiol.">
        <title>The Global Catalogue of Microorganisms (GCM) 10K type strain sequencing project: providing services to taxonomists for standard genome sequencing and annotation.</title>
        <authorList>
            <consortium name="The Broad Institute Genomics Platform"/>
            <consortium name="The Broad Institute Genome Sequencing Center for Infectious Disease"/>
            <person name="Wu L."/>
            <person name="Ma J."/>
        </authorList>
    </citation>
    <scope>NUCLEOTIDE SEQUENCE [LARGE SCALE GENOMIC DNA]</scope>
    <source>
        <strain evidence="2">JCM 5067</strain>
    </source>
</reference>
<dbReference type="Proteomes" id="UP001500668">
    <property type="component" value="Unassembled WGS sequence"/>
</dbReference>
<comment type="caution">
    <text evidence="1">The sequence shown here is derived from an EMBL/GenBank/DDBJ whole genome shotgun (WGS) entry which is preliminary data.</text>
</comment>
<name>A0ABN1FRS3_9ACTN</name>
<dbReference type="Gene3D" id="1.20.120.450">
    <property type="entry name" value="dinb family like domain"/>
    <property type="match status" value="1"/>
</dbReference>
<evidence type="ECO:0000313" key="1">
    <source>
        <dbReference type="EMBL" id="GAA0596469.1"/>
    </source>
</evidence>
<dbReference type="InterPro" id="IPR007061">
    <property type="entry name" value="MST-like"/>
</dbReference>
<proteinExistence type="predicted"/>
<dbReference type="EMBL" id="BAAACA010000014">
    <property type="protein sequence ID" value="GAA0596469.1"/>
    <property type="molecule type" value="Genomic_DNA"/>
</dbReference>
<dbReference type="Pfam" id="PF04978">
    <property type="entry name" value="MST"/>
    <property type="match status" value="1"/>
</dbReference>
<evidence type="ECO:0000313" key="2">
    <source>
        <dbReference type="Proteomes" id="UP001500668"/>
    </source>
</evidence>
<dbReference type="InterPro" id="IPR034660">
    <property type="entry name" value="DinB/YfiT-like"/>
</dbReference>
<keyword evidence="2" id="KW-1185">Reference proteome</keyword>